<dbReference type="GO" id="GO:0042825">
    <property type="term" value="C:TAP complex"/>
    <property type="evidence" value="ECO:0007669"/>
    <property type="project" value="InterPro"/>
</dbReference>
<dbReference type="InterPro" id="IPR011527">
    <property type="entry name" value="ABC1_TM_dom"/>
</dbReference>
<evidence type="ECO:0000256" key="6">
    <source>
        <dbReference type="ARBA" id="ARBA00022840"/>
    </source>
</evidence>
<evidence type="ECO:0000313" key="13">
    <source>
        <dbReference type="EMBL" id="NXA17953.1"/>
    </source>
</evidence>
<organism evidence="13 14">
    <name type="scientific">Ibidorhyncha struthersii</name>
    <dbReference type="NCBI Taxonomy" id="425643"/>
    <lineage>
        <taxon>Eukaryota</taxon>
        <taxon>Metazoa</taxon>
        <taxon>Chordata</taxon>
        <taxon>Craniata</taxon>
        <taxon>Vertebrata</taxon>
        <taxon>Euteleostomi</taxon>
        <taxon>Archelosauria</taxon>
        <taxon>Archosauria</taxon>
        <taxon>Dinosauria</taxon>
        <taxon>Saurischia</taxon>
        <taxon>Theropoda</taxon>
        <taxon>Coelurosauria</taxon>
        <taxon>Aves</taxon>
        <taxon>Neognathae</taxon>
        <taxon>Neoaves</taxon>
        <taxon>Charadriiformes</taxon>
        <taxon>Charadriidae</taxon>
        <taxon>Ibidorhyncha</taxon>
    </lineage>
</organism>
<evidence type="ECO:0000256" key="2">
    <source>
        <dbReference type="ARBA" id="ARBA00006493"/>
    </source>
</evidence>
<evidence type="ECO:0000256" key="4">
    <source>
        <dbReference type="ARBA" id="ARBA00022692"/>
    </source>
</evidence>
<dbReference type="GO" id="GO:0015421">
    <property type="term" value="F:ABC-type oligopeptide transporter activity"/>
    <property type="evidence" value="ECO:0007669"/>
    <property type="project" value="TreeGrafter"/>
</dbReference>
<dbReference type="Pfam" id="PF00005">
    <property type="entry name" value="ABC_tran"/>
    <property type="match status" value="1"/>
</dbReference>
<dbReference type="PANTHER" id="PTHR43394">
    <property type="entry name" value="ATP-DEPENDENT PERMEASE MDL1, MITOCHONDRIAL"/>
    <property type="match status" value="1"/>
</dbReference>
<reference evidence="13 14" key="1">
    <citation type="submission" date="2019-09" db="EMBL/GenBank/DDBJ databases">
        <title>Bird 10,000 Genomes (B10K) Project - Family phase.</title>
        <authorList>
            <person name="Zhang G."/>
        </authorList>
    </citation>
    <scope>NUCLEOTIDE SEQUENCE [LARGE SCALE GENOMIC DNA]</scope>
    <source>
        <strain evidence="13">B10K-DU-030-25</strain>
    </source>
</reference>
<dbReference type="GO" id="GO:0016887">
    <property type="term" value="F:ATP hydrolysis activity"/>
    <property type="evidence" value="ECO:0007669"/>
    <property type="project" value="InterPro"/>
</dbReference>
<dbReference type="EMBL" id="VZSZ01000943">
    <property type="protein sequence ID" value="NXA17953.1"/>
    <property type="molecule type" value="Genomic_DNA"/>
</dbReference>
<dbReference type="PRINTS" id="PR01897">
    <property type="entry name" value="TAP2PROTEIN"/>
</dbReference>
<dbReference type="InterPro" id="IPR003593">
    <property type="entry name" value="AAA+_ATPase"/>
</dbReference>
<evidence type="ECO:0000259" key="12">
    <source>
        <dbReference type="PROSITE" id="PS50929"/>
    </source>
</evidence>
<dbReference type="Gene3D" id="3.40.50.300">
    <property type="entry name" value="P-loop containing nucleotide triphosphate hydrolases"/>
    <property type="match status" value="1"/>
</dbReference>
<dbReference type="PROSITE" id="PS00211">
    <property type="entry name" value="ABC_TRANSPORTER_1"/>
    <property type="match status" value="1"/>
</dbReference>
<dbReference type="InterPro" id="IPR036640">
    <property type="entry name" value="ABC1_TM_sf"/>
</dbReference>
<evidence type="ECO:0000256" key="7">
    <source>
        <dbReference type="ARBA" id="ARBA00022856"/>
    </source>
</evidence>
<dbReference type="Proteomes" id="UP000587655">
    <property type="component" value="Unassembled WGS sequence"/>
</dbReference>
<dbReference type="SMART" id="SM00382">
    <property type="entry name" value="AAA"/>
    <property type="match status" value="1"/>
</dbReference>
<keyword evidence="7" id="KW-0653">Protein transport</keyword>
<evidence type="ECO:0000256" key="1">
    <source>
        <dbReference type="ARBA" id="ARBA00004127"/>
    </source>
</evidence>
<dbReference type="PROSITE" id="PS50929">
    <property type="entry name" value="ABC_TM1F"/>
    <property type="match status" value="1"/>
</dbReference>
<dbReference type="PROSITE" id="PS50893">
    <property type="entry name" value="ABC_TRANSPORTER_2"/>
    <property type="match status" value="1"/>
</dbReference>
<keyword evidence="8" id="KW-1278">Translocase</keyword>
<keyword evidence="14" id="KW-1185">Reference proteome</keyword>
<evidence type="ECO:0000256" key="8">
    <source>
        <dbReference type="ARBA" id="ARBA00022967"/>
    </source>
</evidence>
<keyword evidence="6" id="KW-0067">ATP-binding</keyword>
<keyword evidence="4" id="KW-0812">Transmembrane</keyword>
<dbReference type="GO" id="GO:0005524">
    <property type="term" value="F:ATP binding"/>
    <property type="evidence" value="ECO:0007669"/>
    <property type="project" value="UniProtKB-KW"/>
</dbReference>
<sequence length="634" mass="67542">LEAGLRLLAFTVAGRLLAPGGPPRAAVVLSLTPATFLTLRNLLVPYGAAPVLLATAAPHWLALTHGATAAALLAWAALAPGKAVGTESPVAVGRLLALAWAEWPILSGAFLFLALAVLGETAGPYCTGKALDAIRQGDGLTVFTGVPMSMCCVSPPSSLFAGCRGGLFVLAQARLKLSTRHQLFSRLVRQDLAFFQGTPAAELSARLANDVPLLCRAVPSSINIGLRSLAMVLGLGGFMVGLSPRLALLALLEVPLTVTARKVYDARYQVMTVQTFAGEEEEKRRHSQAVAKMLGLKDRMDVEQALFTLIQRALQLAVQGLVLCHGHEQFREGTITAGSLVTFLLYQGKVGHHVQALVFGHGDLLSKAAAGRKILEYLDRQPTGDTGGTQVPATLRGHVAFQCVSFTYPTRPEHLVLQDVSFELRPGEVTALAGLNGSGKSTCAALLERFYEPEAGEVLLDGVPLRDYEHHYLHRQVALVGQEPVLFSGTIRDNIIFGLEGCGEEEVRAAAAAAGALDFISALDQGFDTDVGEKGGQLSAGEKQRIAIARALVRRPAVLILDEATSALDREGEAALQQWVRSGGTRTVLLITHCPRMLEAADRVVVLERGTVVEMGTPAQLRSRHGPYSRLLQC</sequence>
<evidence type="ECO:0000313" key="14">
    <source>
        <dbReference type="Proteomes" id="UP000587655"/>
    </source>
</evidence>
<feature type="non-terminal residue" evidence="13">
    <location>
        <position position="1"/>
    </location>
</feature>
<keyword evidence="7" id="KW-0571">Peptide transport</keyword>
<dbReference type="Gene3D" id="1.20.1560.10">
    <property type="entry name" value="ABC transporter type 1, transmembrane domain"/>
    <property type="match status" value="2"/>
</dbReference>
<dbReference type="InterPro" id="IPR039421">
    <property type="entry name" value="Type_1_exporter"/>
</dbReference>
<dbReference type="InterPro" id="IPR017871">
    <property type="entry name" value="ABC_transporter-like_CS"/>
</dbReference>
<comment type="subcellular location">
    <subcellularLocation>
        <location evidence="1">Endomembrane system</location>
        <topology evidence="1">Multi-pass membrane protein</topology>
    </subcellularLocation>
</comment>
<dbReference type="InterPro" id="IPR003439">
    <property type="entry name" value="ABC_transporter-like_ATP-bd"/>
</dbReference>
<name>A0A7K7TM20_9CHAR</name>
<dbReference type="SUPFAM" id="SSF90123">
    <property type="entry name" value="ABC transporter transmembrane region"/>
    <property type="match status" value="1"/>
</dbReference>
<keyword evidence="10" id="KW-0472">Membrane</keyword>
<evidence type="ECO:0000259" key="11">
    <source>
        <dbReference type="PROSITE" id="PS50893"/>
    </source>
</evidence>
<gene>
    <name evidence="13" type="primary">Tap2</name>
    <name evidence="13" type="ORF">IBISTR_R13176</name>
</gene>
<comment type="caution">
    <text evidence="13">The sequence shown here is derived from an EMBL/GenBank/DDBJ whole genome shotgun (WGS) entry which is preliminary data.</text>
</comment>
<keyword evidence="3" id="KW-0813">Transport</keyword>
<feature type="domain" description="ABC transporter" evidence="11">
    <location>
        <begin position="399"/>
        <end position="634"/>
    </location>
</feature>
<dbReference type="AlphaFoldDB" id="A0A7K7TM20"/>
<dbReference type="InterPro" id="IPR005293">
    <property type="entry name" value="Tap2/ABCB3"/>
</dbReference>
<dbReference type="SUPFAM" id="SSF52540">
    <property type="entry name" value="P-loop containing nucleoside triphosphate hydrolases"/>
    <property type="match status" value="1"/>
</dbReference>
<evidence type="ECO:0000256" key="5">
    <source>
        <dbReference type="ARBA" id="ARBA00022741"/>
    </source>
</evidence>
<keyword evidence="5" id="KW-0547">Nucleotide-binding</keyword>
<dbReference type="PANTHER" id="PTHR43394:SF14">
    <property type="entry name" value="TRANSPORTER 2, ATP BINDING CASSETTE SUBFAMILY B"/>
    <property type="match status" value="1"/>
</dbReference>
<proteinExistence type="inferred from homology"/>
<dbReference type="FunFam" id="3.40.50.300:FF:000140">
    <property type="entry name" value="Lipid A export ATP-binding/permease protein MsbA"/>
    <property type="match status" value="1"/>
</dbReference>
<evidence type="ECO:0000256" key="10">
    <source>
        <dbReference type="ARBA" id="ARBA00023136"/>
    </source>
</evidence>
<dbReference type="GO" id="GO:0042287">
    <property type="term" value="F:MHC protein binding"/>
    <property type="evidence" value="ECO:0007669"/>
    <property type="project" value="InterPro"/>
</dbReference>
<accession>A0A7K7TM20</accession>
<feature type="domain" description="ABC transmembrane type-1" evidence="12">
    <location>
        <begin position="108"/>
        <end position="346"/>
    </location>
</feature>
<comment type="similarity">
    <text evidence="2">Belongs to the ABC transporter superfamily. ABCB family. MHC peptide exporter (TC 3.A.1.209) subfamily.</text>
</comment>
<dbReference type="InterPro" id="IPR027417">
    <property type="entry name" value="P-loop_NTPase"/>
</dbReference>
<evidence type="ECO:0000256" key="3">
    <source>
        <dbReference type="ARBA" id="ARBA00022448"/>
    </source>
</evidence>
<feature type="non-terminal residue" evidence="13">
    <location>
        <position position="634"/>
    </location>
</feature>
<evidence type="ECO:0000256" key="9">
    <source>
        <dbReference type="ARBA" id="ARBA00022989"/>
    </source>
</evidence>
<keyword evidence="9" id="KW-1133">Transmembrane helix</keyword>
<dbReference type="GO" id="GO:0019885">
    <property type="term" value="P:antigen processing and presentation of endogenous peptide antigen via MHC class I"/>
    <property type="evidence" value="ECO:0007669"/>
    <property type="project" value="InterPro"/>
</dbReference>
<dbReference type="Pfam" id="PF00664">
    <property type="entry name" value="ABC_membrane"/>
    <property type="match status" value="2"/>
</dbReference>
<dbReference type="GO" id="GO:0015440">
    <property type="term" value="F:ABC-type peptide transporter activity"/>
    <property type="evidence" value="ECO:0007669"/>
    <property type="project" value="InterPro"/>
</dbReference>
<protein>
    <submittedName>
        <fullName evidence="13">TAP2 protein</fullName>
    </submittedName>
</protein>